<dbReference type="InterPro" id="IPR020904">
    <property type="entry name" value="Sc_DH/Rdtase_CS"/>
</dbReference>
<evidence type="ECO:0000313" key="3">
    <source>
        <dbReference type="EMBL" id="EFV42577.1"/>
    </source>
</evidence>
<reference evidence="3 4" key="2">
    <citation type="submission" date="2013-04" db="EMBL/GenBank/DDBJ databases">
        <title>The Genome Sequence of Bilophila wadsworthia 3_1_6.</title>
        <authorList>
            <consortium name="The Broad Institute Genomics Platform"/>
            <person name="Earl A."/>
            <person name="Ward D."/>
            <person name="Feldgarden M."/>
            <person name="Gevers D."/>
            <person name="Sibley C."/>
            <person name="Strauss J."/>
            <person name="Allen-Vercoe E."/>
            <person name="Walker B."/>
            <person name="Young S."/>
            <person name="Zeng Q."/>
            <person name="Gargeya S."/>
            <person name="Fitzgerald M."/>
            <person name="Haas B."/>
            <person name="Abouelleil A."/>
            <person name="Allen A.W."/>
            <person name="Alvarado L."/>
            <person name="Arachchi H.M."/>
            <person name="Berlin A.M."/>
            <person name="Chapman S.B."/>
            <person name="Gainer-Dewar J."/>
            <person name="Goldberg J."/>
            <person name="Griggs A."/>
            <person name="Gujja S."/>
            <person name="Hansen M."/>
            <person name="Howarth C."/>
            <person name="Imamovic A."/>
            <person name="Ireland A."/>
            <person name="Larimer J."/>
            <person name="McCowan C."/>
            <person name="Murphy C."/>
            <person name="Pearson M."/>
            <person name="Poon T.W."/>
            <person name="Priest M."/>
            <person name="Roberts A."/>
            <person name="Saif S."/>
            <person name="Shea T."/>
            <person name="Sisk P."/>
            <person name="Sykes S."/>
            <person name="Wortman J."/>
            <person name="Nusbaum C."/>
            <person name="Birren B."/>
        </authorList>
    </citation>
    <scope>NUCLEOTIDE SEQUENCE [LARGE SCALE GENOMIC DNA]</scope>
    <source>
        <strain evidence="3 4">3_1_6</strain>
    </source>
</reference>
<dbReference type="PANTHER" id="PTHR42760:SF115">
    <property type="entry name" value="3-OXOACYL-[ACYL-CARRIER-PROTEIN] REDUCTASE FABG"/>
    <property type="match status" value="1"/>
</dbReference>
<dbReference type="GeneID" id="78084364"/>
<sequence>MDIHALFSLKGKTAVVTGASGALGGAAVRAMAYAGANVAACYNSGRERLDTLISEIGDVGVEIKPYKVNSFSQDEIRQHAEDVMRDFSGIDVVINTAGGNVKGAYYTDEQSLFDLDAQPQFDTVTLNLFGGCFWPCLAYGAKMLDNPGGGSIINFSSISAFTAIRGHIAYAAAKAGVSNFTQSLAAHLARDFNPKLRVNAVAPGFFPNNNPAQMLFNPDGSYRAKAQRGVDATPMHRMGHPNELIGTLVWLASDASSYVTGITVTVDGGYLLDSPA</sequence>
<dbReference type="Proteomes" id="UP000006034">
    <property type="component" value="Unassembled WGS sequence"/>
</dbReference>
<name>E5YBR4_BILW3</name>
<evidence type="ECO:0000256" key="1">
    <source>
        <dbReference type="ARBA" id="ARBA00006484"/>
    </source>
</evidence>
<dbReference type="InterPro" id="IPR002347">
    <property type="entry name" value="SDR_fam"/>
</dbReference>
<dbReference type="EMBL" id="ADCP02000001">
    <property type="protein sequence ID" value="EFV42577.1"/>
    <property type="molecule type" value="Genomic_DNA"/>
</dbReference>
<dbReference type="STRING" id="563192.HMPREF0179_03638"/>
<evidence type="ECO:0000256" key="2">
    <source>
        <dbReference type="ARBA" id="ARBA00023002"/>
    </source>
</evidence>
<dbReference type="Pfam" id="PF13561">
    <property type="entry name" value="adh_short_C2"/>
    <property type="match status" value="1"/>
</dbReference>
<proteinExistence type="inferred from homology"/>
<protein>
    <recommendedName>
        <fullName evidence="5">Gluconate 5-dehydrogenase</fullName>
    </recommendedName>
</protein>
<dbReference type="PROSITE" id="PS00061">
    <property type="entry name" value="ADH_SHORT"/>
    <property type="match status" value="1"/>
</dbReference>
<dbReference type="OrthoDB" id="5457012at2"/>
<gene>
    <name evidence="3" type="ORF">HMPREF0179_03638</name>
</gene>
<dbReference type="PRINTS" id="PR00080">
    <property type="entry name" value="SDRFAMILY"/>
</dbReference>
<dbReference type="RefSeq" id="WP_005030716.1">
    <property type="nucleotide sequence ID" value="NZ_KE150238.1"/>
</dbReference>
<dbReference type="PRINTS" id="PR00081">
    <property type="entry name" value="GDHRDH"/>
</dbReference>
<reference evidence="3 4" key="1">
    <citation type="submission" date="2010-10" db="EMBL/GenBank/DDBJ databases">
        <authorList>
            <consortium name="The Broad Institute Genome Sequencing Platform"/>
            <person name="Ward D."/>
            <person name="Earl A."/>
            <person name="Feldgarden M."/>
            <person name="Young S.K."/>
            <person name="Gargeya S."/>
            <person name="Zeng Q."/>
            <person name="Alvarado L."/>
            <person name="Berlin A."/>
            <person name="Bochicchio J."/>
            <person name="Chapman S.B."/>
            <person name="Chen Z."/>
            <person name="Freedman E."/>
            <person name="Gellesch M."/>
            <person name="Goldberg J."/>
            <person name="Griggs A."/>
            <person name="Gujja S."/>
            <person name="Heilman E."/>
            <person name="Heiman D."/>
            <person name="Howarth C."/>
            <person name="Mehta T."/>
            <person name="Neiman D."/>
            <person name="Pearson M."/>
            <person name="Roberts A."/>
            <person name="Saif S."/>
            <person name="Shea T."/>
            <person name="Shenoy N."/>
            <person name="Sisk P."/>
            <person name="Stolte C."/>
            <person name="Sykes S."/>
            <person name="White J."/>
            <person name="Yandava C."/>
            <person name="Allen-Vercoe E."/>
            <person name="Sibley C."/>
            <person name="Ambrose C.E."/>
            <person name="Strauss J."/>
            <person name="Daigneault M."/>
            <person name="Haas B."/>
            <person name="Nusbaum C."/>
            <person name="Birren B."/>
        </authorList>
    </citation>
    <scope>NUCLEOTIDE SEQUENCE [LARGE SCALE GENOMIC DNA]</scope>
    <source>
        <strain evidence="3 4">3_1_6</strain>
    </source>
</reference>
<dbReference type="Gene3D" id="3.40.50.720">
    <property type="entry name" value="NAD(P)-binding Rossmann-like Domain"/>
    <property type="match status" value="1"/>
</dbReference>
<comment type="similarity">
    <text evidence="1">Belongs to the short-chain dehydrogenases/reductases (SDR) family.</text>
</comment>
<evidence type="ECO:0008006" key="5">
    <source>
        <dbReference type="Google" id="ProtNLM"/>
    </source>
</evidence>
<evidence type="ECO:0000313" key="4">
    <source>
        <dbReference type="Proteomes" id="UP000006034"/>
    </source>
</evidence>
<dbReference type="eggNOG" id="COG1028">
    <property type="taxonomic scope" value="Bacteria"/>
</dbReference>
<dbReference type="AlphaFoldDB" id="E5YBR4"/>
<keyword evidence="4" id="KW-1185">Reference proteome</keyword>
<dbReference type="InterPro" id="IPR036291">
    <property type="entry name" value="NAD(P)-bd_dom_sf"/>
</dbReference>
<dbReference type="SUPFAM" id="SSF51735">
    <property type="entry name" value="NAD(P)-binding Rossmann-fold domains"/>
    <property type="match status" value="1"/>
</dbReference>
<keyword evidence="2" id="KW-0560">Oxidoreductase</keyword>
<dbReference type="GO" id="GO:0016616">
    <property type="term" value="F:oxidoreductase activity, acting on the CH-OH group of donors, NAD or NADP as acceptor"/>
    <property type="evidence" value="ECO:0007669"/>
    <property type="project" value="TreeGrafter"/>
</dbReference>
<dbReference type="HOGENOM" id="CLU_010194_1_1_7"/>
<dbReference type="PANTHER" id="PTHR42760">
    <property type="entry name" value="SHORT-CHAIN DEHYDROGENASES/REDUCTASES FAMILY MEMBER"/>
    <property type="match status" value="1"/>
</dbReference>
<comment type="caution">
    <text evidence="3">The sequence shown here is derived from an EMBL/GenBank/DDBJ whole genome shotgun (WGS) entry which is preliminary data.</text>
</comment>
<organism evidence="3 4">
    <name type="scientific">Bilophila wadsworthia (strain 3_1_6)</name>
    <dbReference type="NCBI Taxonomy" id="563192"/>
    <lineage>
        <taxon>Bacteria</taxon>
        <taxon>Pseudomonadati</taxon>
        <taxon>Thermodesulfobacteriota</taxon>
        <taxon>Desulfovibrionia</taxon>
        <taxon>Desulfovibrionales</taxon>
        <taxon>Desulfovibrionaceae</taxon>
        <taxon>Bilophila</taxon>
    </lineage>
</organism>
<accession>E5YBR4</accession>